<organism evidence="1 2">
    <name type="scientific">Pichia kluyveri</name>
    <name type="common">Yeast</name>
    <dbReference type="NCBI Taxonomy" id="36015"/>
    <lineage>
        <taxon>Eukaryota</taxon>
        <taxon>Fungi</taxon>
        <taxon>Dikarya</taxon>
        <taxon>Ascomycota</taxon>
        <taxon>Saccharomycotina</taxon>
        <taxon>Pichiomycetes</taxon>
        <taxon>Pichiales</taxon>
        <taxon>Pichiaceae</taxon>
        <taxon>Pichia</taxon>
    </lineage>
</organism>
<dbReference type="AlphaFoldDB" id="A0AAV5R116"/>
<sequence length="150" mass="17672">MFSFKNQKVTNLIYKLLSSKNINDVEIRKGEEWKELVERKRKSITAEPIKYFKDTYYSELTETFTQYIKIFLNCEICVQGITCNTCFGYHSTKHCTSDEDTVKVVLIDRWMIQKFDYDIDERLKDVLYAPLFSVYLALSVCKGKNAETVN</sequence>
<gene>
    <name evidence="1" type="ORF">DAPK24_016900</name>
</gene>
<comment type="caution">
    <text evidence="1">The sequence shown here is derived from an EMBL/GenBank/DDBJ whole genome shotgun (WGS) entry which is preliminary data.</text>
</comment>
<proteinExistence type="predicted"/>
<keyword evidence="2" id="KW-1185">Reference proteome</keyword>
<accession>A0AAV5R116</accession>
<dbReference type="EMBL" id="BTGB01000001">
    <property type="protein sequence ID" value="GMM45115.1"/>
    <property type="molecule type" value="Genomic_DNA"/>
</dbReference>
<evidence type="ECO:0000313" key="1">
    <source>
        <dbReference type="EMBL" id="GMM45115.1"/>
    </source>
</evidence>
<dbReference type="Proteomes" id="UP001378960">
    <property type="component" value="Unassembled WGS sequence"/>
</dbReference>
<name>A0AAV5R116_PICKL</name>
<protein>
    <submittedName>
        <fullName evidence="1">Uncharacterized protein</fullName>
    </submittedName>
</protein>
<reference evidence="1 2" key="1">
    <citation type="journal article" date="2023" name="Elife">
        <title>Identification of key yeast species and microbe-microbe interactions impacting larval growth of Drosophila in the wild.</title>
        <authorList>
            <person name="Mure A."/>
            <person name="Sugiura Y."/>
            <person name="Maeda R."/>
            <person name="Honda K."/>
            <person name="Sakurai N."/>
            <person name="Takahashi Y."/>
            <person name="Watada M."/>
            <person name="Katoh T."/>
            <person name="Gotoh A."/>
            <person name="Gotoh Y."/>
            <person name="Taniguchi I."/>
            <person name="Nakamura K."/>
            <person name="Hayashi T."/>
            <person name="Katayama T."/>
            <person name="Uemura T."/>
            <person name="Hattori Y."/>
        </authorList>
    </citation>
    <scope>NUCLEOTIDE SEQUENCE [LARGE SCALE GENOMIC DNA]</scope>
    <source>
        <strain evidence="1 2">PK-24</strain>
    </source>
</reference>
<evidence type="ECO:0000313" key="2">
    <source>
        <dbReference type="Proteomes" id="UP001378960"/>
    </source>
</evidence>